<keyword evidence="2" id="KW-1185">Reference proteome</keyword>
<gene>
    <name evidence="1" type="ORF">HYH03_005305</name>
</gene>
<comment type="caution">
    <text evidence="1">The sequence shown here is derived from an EMBL/GenBank/DDBJ whole genome shotgun (WGS) entry which is preliminary data.</text>
</comment>
<proteinExistence type="predicted"/>
<evidence type="ECO:0000313" key="1">
    <source>
        <dbReference type="EMBL" id="KAG2496479.1"/>
    </source>
</evidence>
<name>A0A836C2D5_9CHLO</name>
<dbReference type="AlphaFoldDB" id="A0A836C2D5"/>
<accession>A0A836C2D5</accession>
<sequence length="78" mass="7960">MPQFVGVYGSAAGGARGRPLGNRRDGLAIIDRGGVSVSVSDSTLQNLILEQWVHHLTGEAAPQGEVAAVPSAVRVAAP</sequence>
<organism evidence="1 2">
    <name type="scientific">Edaphochlamys debaryana</name>
    <dbReference type="NCBI Taxonomy" id="47281"/>
    <lineage>
        <taxon>Eukaryota</taxon>
        <taxon>Viridiplantae</taxon>
        <taxon>Chlorophyta</taxon>
        <taxon>core chlorophytes</taxon>
        <taxon>Chlorophyceae</taxon>
        <taxon>CS clade</taxon>
        <taxon>Chlamydomonadales</taxon>
        <taxon>Chlamydomonadales incertae sedis</taxon>
        <taxon>Edaphochlamys</taxon>
    </lineage>
</organism>
<evidence type="ECO:0000313" key="2">
    <source>
        <dbReference type="Proteomes" id="UP000612055"/>
    </source>
</evidence>
<protein>
    <submittedName>
        <fullName evidence="1">Uncharacterized protein</fullName>
    </submittedName>
</protein>
<dbReference type="Proteomes" id="UP000612055">
    <property type="component" value="Unassembled WGS sequence"/>
</dbReference>
<reference evidence="1" key="1">
    <citation type="journal article" date="2020" name="bioRxiv">
        <title>Comparative genomics of Chlamydomonas.</title>
        <authorList>
            <person name="Craig R.J."/>
            <person name="Hasan A.R."/>
            <person name="Ness R.W."/>
            <person name="Keightley P.D."/>
        </authorList>
    </citation>
    <scope>NUCLEOTIDE SEQUENCE</scope>
    <source>
        <strain evidence="1">CCAP 11/70</strain>
    </source>
</reference>
<dbReference type="EMBL" id="JAEHOE010000018">
    <property type="protein sequence ID" value="KAG2496479.1"/>
    <property type="molecule type" value="Genomic_DNA"/>
</dbReference>